<dbReference type="NCBIfam" id="TIGR04126">
    <property type="entry name" value="PGF_CTERM"/>
    <property type="match status" value="1"/>
</dbReference>
<dbReference type="RefSeq" id="WP_089731045.1">
    <property type="nucleotide sequence ID" value="NZ_FNIA01000001.1"/>
</dbReference>
<protein>
    <submittedName>
        <fullName evidence="5">PGF-CTERM protein</fullName>
    </submittedName>
</protein>
<dbReference type="GO" id="GO:0030115">
    <property type="term" value="C:S-layer"/>
    <property type="evidence" value="ECO:0007669"/>
    <property type="project" value="UniProtKB-SubCell"/>
</dbReference>
<dbReference type="InterPro" id="IPR055706">
    <property type="entry name" value="Slg1/2_DUF7282"/>
</dbReference>
<keyword evidence="3" id="KW-0812">Transmembrane</keyword>
<dbReference type="EMBL" id="FNIA01000001">
    <property type="protein sequence ID" value="SDM32839.1"/>
    <property type="molecule type" value="Genomic_DNA"/>
</dbReference>
<dbReference type="Pfam" id="PF23951">
    <property type="entry name" value="DUF7282"/>
    <property type="match status" value="1"/>
</dbReference>
<feature type="domain" description="DUF7282" evidence="4">
    <location>
        <begin position="644"/>
        <end position="729"/>
    </location>
</feature>
<feature type="transmembrane region" description="Helical" evidence="3">
    <location>
        <begin position="775"/>
        <end position="795"/>
    </location>
</feature>
<keyword evidence="6" id="KW-1185">Reference proteome</keyword>
<dbReference type="GO" id="GO:0005886">
    <property type="term" value="C:plasma membrane"/>
    <property type="evidence" value="ECO:0007669"/>
    <property type="project" value="UniProtKB-SubCell"/>
</dbReference>
<proteinExistence type="predicted"/>
<keyword evidence="1" id="KW-0732">Signal</keyword>
<feature type="compositionally biased region" description="Polar residues" evidence="2">
    <location>
        <begin position="38"/>
        <end position="52"/>
    </location>
</feature>
<reference evidence="5 6" key="1">
    <citation type="submission" date="2016-10" db="EMBL/GenBank/DDBJ databases">
        <authorList>
            <person name="de Groot N.N."/>
        </authorList>
    </citation>
    <scope>NUCLEOTIDE SEQUENCE [LARGE SCALE GENOMIC DNA]</scope>
    <source>
        <strain evidence="6">EB21,IBRC-M 10013,KCTC 4048</strain>
    </source>
</reference>
<sequence>MSRPPQFVAAITVLVVTAVLLPAVSVGAPPGGSGDSVGPTTSTAAVDSNATQTVENETAVSLWAGPPGLAERVDDADELPDHIGDLSRQSNVVPPNGSLVIRVQLPGLDAQVRNATGTNRTERFLSVADDPALNLRLWVLQDGPMETRFAALSPANATVVRGDSPDTYHLVVEPRDLPAVPATGDTELQYVGNDTGGPLAFAPSPAELDHEPYESGSGRLYFTADFAHHDGPPEHTRLARAPPTLTVARPAPGIALVDREDATIHGTTSLPPGTSVDVRVETADGDVVAATTATVHANSSGPDVWPGRPNGWSTAVDATSLPADADLSVVATVDWRENAVTERVDAAVVPDESLLEPRLRIQRVSNDTDPANLPDYVGLDGPSTPTVLLGDDLVVTVQSAVIAAEVEDAPGDNLTERFAAAWDGDTRLLVGHDHRPDHAPPRVFDLADAGNVTVVAGDAPATYHVVPDSSTAAIFRGEPSPDSREPRLEYVYERSTFLVGFNLFDEFAPRPYDLPPNQTAQVETPRAAIEYDTDGAVLGRPSGNVTIDGGTSLPAAAELTIELLDANSMSVLERVRTNPVPARETGTDFDGRFSATFEHDTRQGVDYAVRATWNGRNLTDPVPLEVVPREASLGLENETARWGMFVNETVLTHGGFVVLREGSVDGPVFATEYVYPDDTRSGVRFEEAIEEPTTVVAVAYRDVNDNYEFDTSDEPYREDGEPVTATAVIRPPEETATPTATTAPGSIVDTPATTDPTTPTLGMSDPNDTDDGGSVPGFGVSGTLAALLALCALVVRRR</sequence>
<name>A0A1G9SBP1_9EURY</name>
<evidence type="ECO:0000256" key="3">
    <source>
        <dbReference type="SAM" id="Phobius"/>
    </source>
</evidence>
<keyword evidence="3" id="KW-1133">Transmembrane helix</keyword>
<evidence type="ECO:0000313" key="6">
    <source>
        <dbReference type="Proteomes" id="UP000199370"/>
    </source>
</evidence>
<keyword evidence="3" id="KW-0472">Membrane</keyword>
<evidence type="ECO:0000259" key="4">
    <source>
        <dbReference type="Pfam" id="PF23951"/>
    </source>
</evidence>
<accession>A0A1G9SBP1</accession>
<feature type="region of interest" description="Disordered" evidence="2">
    <location>
        <begin position="732"/>
        <end position="773"/>
    </location>
</feature>
<feature type="compositionally biased region" description="Low complexity" evidence="2">
    <location>
        <begin position="734"/>
        <end position="760"/>
    </location>
</feature>
<evidence type="ECO:0000256" key="1">
    <source>
        <dbReference type="ARBA" id="ARBA00022729"/>
    </source>
</evidence>
<dbReference type="InterPro" id="IPR026371">
    <property type="entry name" value="PGF_CTERM"/>
</dbReference>
<gene>
    <name evidence="5" type="ORF">SAMN05192554_10173</name>
</gene>
<dbReference type="AlphaFoldDB" id="A0A1G9SBP1"/>
<evidence type="ECO:0000313" key="5">
    <source>
        <dbReference type="EMBL" id="SDM32839.1"/>
    </source>
</evidence>
<evidence type="ECO:0000256" key="2">
    <source>
        <dbReference type="SAM" id="MobiDB-lite"/>
    </source>
</evidence>
<dbReference type="Proteomes" id="UP000199370">
    <property type="component" value="Unassembled WGS sequence"/>
</dbReference>
<feature type="region of interest" description="Disordered" evidence="2">
    <location>
        <begin position="29"/>
        <end position="52"/>
    </location>
</feature>
<organism evidence="5 6">
    <name type="scientific">Haloarchaeobius iranensis</name>
    <dbReference type="NCBI Taxonomy" id="996166"/>
    <lineage>
        <taxon>Archaea</taxon>
        <taxon>Methanobacteriati</taxon>
        <taxon>Methanobacteriota</taxon>
        <taxon>Stenosarchaea group</taxon>
        <taxon>Halobacteria</taxon>
        <taxon>Halobacteriales</taxon>
        <taxon>Halorubellaceae</taxon>
        <taxon>Haloarchaeobius</taxon>
    </lineage>
</organism>